<sequence>MFNWLRFRKQQDMLEGHSHHIVEGAGQHRTGQQLVNLPHRRSPSSKRHNGKPAALQQKQQQQKKQEPQDLTQDTQGTQEGGGGSGGGGGIR</sequence>
<accession>B4HA72</accession>
<feature type="compositionally biased region" description="Gly residues" evidence="1">
    <location>
        <begin position="78"/>
        <end position="91"/>
    </location>
</feature>
<gene>
    <name evidence="2" type="primary">Dper\GL18415</name>
    <name evidence="2" type="ORF">Dper_GL18415</name>
</gene>
<protein>
    <submittedName>
        <fullName evidence="2">GL18415</fullName>
    </submittedName>
</protein>
<dbReference type="Proteomes" id="UP000008744">
    <property type="component" value="Unassembled WGS sequence"/>
</dbReference>
<dbReference type="HOGENOM" id="CLU_2429387_0_0_1"/>
<keyword evidence="3" id="KW-1185">Reference proteome</keyword>
<organism evidence="3">
    <name type="scientific">Drosophila persimilis</name>
    <name type="common">Fruit fly</name>
    <dbReference type="NCBI Taxonomy" id="7234"/>
    <lineage>
        <taxon>Eukaryota</taxon>
        <taxon>Metazoa</taxon>
        <taxon>Ecdysozoa</taxon>
        <taxon>Arthropoda</taxon>
        <taxon>Hexapoda</taxon>
        <taxon>Insecta</taxon>
        <taxon>Pterygota</taxon>
        <taxon>Neoptera</taxon>
        <taxon>Endopterygota</taxon>
        <taxon>Diptera</taxon>
        <taxon>Brachycera</taxon>
        <taxon>Muscomorpha</taxon>
        <taxon>Ephydroidea</taxon>
        <taxon>Drosophilidae</taxon>
        <taxon>Drosophila</taxon>
        <taxon>Sophophora</taxon>
    </lineage>
</organism>
<dbReference type="AlphaFoldDB" id="B4HA72"/>
<feature type="region of interest" description="Disordered" evidence="1">
    <location>
        <begin position="18"/>
        <end position="91"/>
    </location>
</feature>
<evidence type="ECO:0000313" key="3">
    <source>
        <dbReference type="Proteomes" id="UP000008744"/>
    </source>
</evidence>
<feature type="compositionally biased region" description="Polar residues" evidence="1">
    <location>
        <begin position="68"/>
        <end position="77"/>
    </location>
</feature>
<feature type="compositionally biased region" description="Basic residues" evidence="1">
    <location>
        <begin position="38"/>
        <end position="50"/>
    </location>
</feature>
<evidence type="ECO:0000256" key="1">
    <source>
        <dbReference type="SAM" id="MobiDB-lite"/>
    </source>
</evidence>
<dbReference type="EMBL" id="CH479237">
    <property type="protein sequence ID" value="EDW36756.1"/>
    <property type="molecule type" value="Genomic_DNA"/>
</dbReference>
<proteinExistence type="predicted"/>
<evidence type="ECO:0000313" key="2">
    <source>
        <dbReference type="EMBL" id="EDW36756.1"/>
    </source>
</evidence>
<name>B4HA72_DROPE</name>
<reference evidence="2 3" key="1">
    <citation type="journal article" date="2007" name="Nature">
        <title>Evolution of genes and genomes on the Drosophila phylogeny.</title>
        <authorList>
            <consortium name="Drosophila 12 Genomes Consortium"/>
            <person name="Clark A.G."/>
            <person name="Eisen M.B."/>
            <person name="Smith D.R."/>
            <person name="Bergman C.M."/>
            <person name="Oliver B."/>
            <person name="Markow T.A."/>
            <person name="Kaufman T.C."/>
            <person name="Kellis M."/>
            <person name="Gelbart W."/>
            <person name="Iyer V.N."/>
            <person name="Pollard D.A."/>
            <person name="Sackton T.B."/>
            <person name="Larracuente A.M."/>
            <person name="Singh N.D."/>
            <person name="Abad J.P."/>
            <person name="Abt D.N."/>
            <person name="Adryan B."/>
            <person name="Aguade M."/>
            <person name="Akashi H."/>
            <person name="Anderson W.W."/>
            <person name="Aquadro C.F."/>
            <person name="Ardell D.H."/>
            <person name="Arguello R."/>
            <person name="Artieri C.G."/>
            <person name="Barbash D.A."/>
            <person name="Barker D."/>
            <person name="Barsanti P."/>
            <person name="Batterham P."/>
            <person name="Batzoglou S."/>
            <person name="Begun D."/>
            <person name="Bhutkar A."/>
            <person name="Blanco E."/>
            <person name="Bosak S.A."/>
            <person name="Bradley R.K."/>
            <person name="Brand A.D."/>
            <person name="Brent M.R."/>
            <person name="Brooks A.N."/>
            <person name="Brown R.H."/>
            <person name="Butlin R.K."/>
            <person name="Caggese C."/>
            <person name="Calvi B.R."/>
            <person name="Bernardo de Carvalho A."/>
            <person name="Caspi A."/>
            <person name="Castrezana S."/>
            <person name="Celniker S.E."/>
            <person name="Chang J.L."/>
            <person name="Chapple C."/>
            <person name="Chatterji S."/>
            <person name="Chinwalla A."/>
            <person name="Civetta A."/>
            <person name="Clifton S.W."/>
            <person name="Comeron J.M."/>
            <person name="Costello J.C."/>
            <person name="Coyne J.A."/>
            <person name="Daub J."/>
            <person name="David R.G."/>
            <person name="Delcher A.L."/>
            <person name="Delehaunty K."/>
            <person name="Do C.B."/>
            <person name="Ebling H."/>
            <person name="Edwards K."/>
            <person name="Eickbush T."/>
            <person name="Evans J.D."/>
            <person name="Filipski A."/>
            <person name="Findeiss S."/>
            <person name="Freyhult E."/>
            <person name="Fulton L."/>
            <person name="Fulton R."/>
            <person name="Garcia A.C."/>
            <person name="Gardiner A."/>
            <person name="Garfield D.A."/>
            <person name="Garvin B.E."/>
            <person name="Gibson G."/>
            <person name="Gilbert D."/>
            <person name="Gnerre S."/>
            <person name="Godfrey J."/>
            <person name="Good R."/>
            <person name="Gotea V."/>
            <person name="Gravely B."/>
            <person name="Greenberg A.J."/>
            <person name="Griffiths-Jones S."/>
            <person name="Gross S."/>
            <person name="Guigo R."/>
            <person name="Gustafson E.A."/>
            <person name="Haerty W."/>
            <person name="Hahn M.W."/>
            <person name="Halligan D.L."/>
            <person name="Halpern A.L."/>
            <person name="Halter G.M."/>
            <person name="Han M.V."/>
            <person name="Heger A."/>
            <person name="Hillier L."/>
            <person name="Hinrichs A.S."/>
            <person name="Holmes I."/>
            <person name="Hoskins R.A."/>
            <person name="Hubisz M.J."/>
            <person name="Hultmark D."/>
            <person name="Huntley M.A."/>
            <person name="Jaffe D.B."/>
            <person name="Jagadeeshan S."/>
            <person name="Jeck W.R."/>
            <person name="Johnson J."/>
            <person name="Jones C.D."/>
            <person name="Jordan W.C."/>
            <person name="Karpen G.H."/>
            <person name="Kataoka E."/>
            <person name="Keightley P.D."/>
            <person name="Kheradpour P."/>
            <person name="Kirkness E.F."/>
            <person name="Koerich L.B."/>
            <person name="Kristiansen K."/>
            <person name="Kudrna D."/>
            <person name="Kulathinal R.J."/>
            <person name="Kumar S."/>
            <person name="Kwok R."/>
            <person name="Lander E."/>
            <person name="Langley C.H."/>
            <person name="Lapoint R."/>
            <person name="Lazzaro B.P."/>
            <person name="Lee S.J."/>
            <person name="Levesque L."/>
            <person name="Li R."/>
            <person name="Lin C.F."/>
            <person name="Lin M.F."/>
            <person name="Lindblad-Toh K."/>
            <person name="Llopart A."/>
            <person name="Long M."/>
            <person name="Low L."/>
            <person name="Lozovsky E."/>
            <person name="Lu J."/>
            <person name="Luo M."/>
            <person name="Machado C.A."/>
            <person name="Makalowski W."/>
            <person name="Marzo M."/>
            <person name="Matsuda M."/>
            <person name="Matzkin L."/>
            <person name="McAllister B."/>
            <person name="McBride C.S."/>
            <person name="McKernan B."/>
            <person name="McKernan K."/>
            <person name="Mendez-Lago M."/>
            <person name="Minx P."/>
            <person name="Mollenhauer M.U."/>
            <person name="Montooth K."/>
            <person name="Mount S.M."/>
            <person name="Mu X."/>
            <person name="Myers E."/>
            <person name="Negre B."/>
            <person name="Newfeld S."/>
            <person name="Nielsen R."/>
            <person name="Noor M.A."/>
            <person name="O'Grady P."/>
            <person name="Pachter L."/>
            <person name="Papaceit M."/>
            <person name="Parisi M.J."/>
            <person name="Parisi M."/>
            <person name="Parts L."/>
            <person name="Pedersen J.S."/>
            <person name="Pesole G."/>
            <person name="Phillippy A.M."/>
            <person name="Ponting C.P."/>
            <person name="Pop M."/>
            <person name="Porcelli D."/>
            <person name="Powell J.R."/>
            <person name="Prohaska S."/>
            <person name="Pruitt K."/>
            <person name="Puig M."/>
            <person name="Quesneville H."/>
            <person name="Ram K.R."/>
            <person name="Rand D."/>
            <person name="Rasmussen M.D."/>
            <person name="Reed L.K."/>
            <person name="Reenan R."/>
            <person name="Reily A."/>
            <person name="Remington K.A."/>
            <person name="Rieger T.T."/>
            <person name="Ritchie M.G."/>
            <person name="Robin C."/>
            <person name="Rogers Y.H."/>
            <person name="Rohde C."/>
            <person name="Rozas J."/>
            <person name="Rubenfield M.J."/>
            <person name="Ruiz A."/>
            <person name="Russo S."/>
            <person name="Salzberg S.L."/>
            <person name="Sanchez-Gracia A."/>
            <person name="Saranga D.J."/>
            <person name="Sato H."/>
            <person name="Schaeffer S.W."/>
            <person name="Schatz M.C."/>
            <person name="Schlenke T."/>
            <person name="Schwartz R."/>
            <person name="Segarra C."/>
            <person name="Singh R.S."/>
            <person name="Sirot L."/>
            <person name="Sirota M."/>
            <person name="Sisneros N.B."/>
            <person name="Smith C.D."/>
            <person name="Smith T.F."/>
            <person name="Spieth J."/>
            <person name="Stage D.E."/>
            <person name="Stark A."/>
            <person name="Stephan W."/>
            <person name="Strausberg R.L."/>
            <person name="Strempel S."/>
            <person name="Sturgill D."/>
            <person name="Sutton G."/>
            <person name="Sutton G.G."/>
            <person name="Tao W."/>
            <person name="Teichmann S."/>
            <person name="Tobari Y.N."/>
            <person name="Tomimura Y."/>
            <person name="Tsolas J.M."/>
            <person name="Valente V.L."/>
            <person name="Venter E."/>
            <person name="Venter J.C."/>
            <person name="Vicario S."/>
            <person name="Vieira F.G."/>
            <person name="Vilella A.J."/>
            <person name="Villasante A."/>
            <person name="Walenz B."/>
            <person name="Wang J."/>
            <person name="Wasserman M."/>
            <person name="Watts T."/>
            <person name="Wilson D."/>
            <person name="Wilson R.K."/>
            <person name="Wing R.A."/>
            <person name="Wolfner M.F."/>
            <person name="Wong A."/>
            <person name="Wong G.K."/>
            <person name="Wu C.I."/>
            <person name="Wu G."/>
            <person name="Yamamoto D."/>
            <person name="Yang H.P."/>
            <person name="Yang S.P."/>
            <person name="Yorke J.A."/>
            <person name="Yoshida K."/>
            <person name="Zdobnov E."/>
            <person name="Zhang P."/>
            <person name="Zhang Y."/>
            <person name="Zimin A.V."/>
            <person name="Baldwin J."/>
            <person name="Abdouelleil A."/>
            <person name="Abdulkadir J."/>
            <person name="Abebe A."/>
            <person name="Abera B."/>
            <person name="Abreu J."/>
            <person name="Acer S.C."/>
            <person name="Aftuck L."/>
            <person name="Alexander A."/>
            <person name="An P."/>
            <person name="Anderson E."/>
            <person name="Anderson S."/>
            <person name="Arachi H."/>
            <person name="Azer M."/>
            <person name="Bachantsang P."/>
            <person name="Barry A."/>
            <person name="Bayul T."/>
            <person name="Berlin A."/>
            <person name="Bessette D."/>
            <person name="Bloom T."/>
            <person name="Blye J."/>
            <person name="Boguslavskiy L."/>
            <person name="Bonnet C."/>
            <person name="Boukhgalter B."/>
            <person name="Bourzgui I."/>
            <person name="Brown A."/>
            <person name="Cahill P."/>
            <person name="Channer S."/>
            <person name="Cheshatsang Y."/>
            <person name="Chuda L."/>
            <person name="Citroen M."/>
            <person name="Collymore A."/>
            <person name="Cooke P."/>
            <person name="Costello M."/>
            <person name="D'Aco K."/>
            <person name="Daza R."/>
            <person name="De Haan G."/>
            <person name="DeGray S."/>
            <person name="DeMaso C."/>
            <person name="Dhargay N."/>
            <person name="Dooley K."/>
            <person name="Dooley E."/>
            <person name="Doricent M."/>
            <person name="Dorje P."/>
            <person name="Dorjee K."/>
            <person name="Dupes A."/>
            <person name="Elong R."/>
            <person name="Falk J."/>
            <person name="Farina A."/>
            <person name="Faro S."/>
            <person name="Ferguson D."/>
            <person name="Fisher S."/>
            <person name="Foley C.D."/>
            <person name="Franke A."/>
            <person name="Friedrich D."/>
            <person name="Gadbois L."/>
            <person name="Gearin G."/>
            <person name="Gearin C.R."/>
            <person name="Giannoukos G."/>
            <person name="Goode T."/>
            <person name="Graham J."/>
            <person name="Grandbois E."/>
            <person name="Grewal S."/>
            <person name="Gyaltsen K."/>
            <person name="Hafez N."/>
            <person name="Hagos B."/>
            <person name="Hall J."/>
            <person name="Henson C."/>
            <person name="Hollinger A."/>
            <person name="Honan T."/>
            <person name="Huard M.D."/>
            <person name="Hughes L."/>
            <person name="Hurhula B."/>
            <person name="Husby M.E."/>
            <person name="Kamat A."/>
            <person name="Kanga B."/>
            <person name="Kashin S."/>
            <person name="Khazanovich D."/>
            <person name="Kisner P."/>
            <person name="Lance K."/>
            <person name="Lara M."/>
            <person name="Lee W."/>
            <person name="Lennon N."/>
            <person name="Letendre F."/>
            <person name="LeVine R."/>
            <person name="Lipovsky A."/>
            <person name="Liu X."/>
            <person name="Liu J."/>
            <person name="Liu S."/>
            <person name="Lokyitsang T."/>
            <person name="Lokyitsang Y."/>
            <person name="Lubonja R."/>
            <person name="Lui A."/>
            <person name="MacDonald P."/>
            <person name="Magnisalis V."/>
            <person name="Maru K."/>
            <person name="Matthews C."/>
            <person name="McCusker W."/>
            <person name="McDonough S."/>
            <person name="Mehta T."/>
            <person name="Meldrim J."/>
            <person name="Meneus L."/>
            <person name="Mihai O."/>
            <person name="Mihalev A."/>
            <person name="Mihova T."/>
            <person name="Mittelman R."/>
            <person name="Mlenga V."/>
            <person name="Montmayeur A."/>
            <person name="Mulrain L."/>
            <person name="Navidi A."/>
            <person name="Naylor J."/>
            <person name="Negash T."/>
            <person name="Nguyen T."/>
            <person name="Nguyen N."/>
            <person name="Nicol R."/>
            <person name="Norbu C."/>
            <person name="Norbu N."/>
            <person name="Novod N."/>
            <person name="O'Neill B."/>
            <person name="Osman S."/>
            <person name="Markiewicz E."/>
            <person name="Oyono O.L."/>
            <person name="Patti C."/>
            <person name="Phunkhang P."/>
            <person name="Pierre F."/>
            <person name="Priest M."/>
            <person name="Raghuraman S."/>
            <person name="Rege F."/>
            <person name="Reyes R."/>
            <person name="Rise C."/>
            <person name="Rogov P."/>
            <person name="Ross K."/>
            <person name="Ryan E."/>
            <person name="Settipalli S."/>
            <person name="Shea T."/>
            <person name="Sherpa N."/>
            <person name="Shi L."/>
            <person name="Shih D."/>
            <person name="Sparrow T."/>
            <person name="Spaulding J."/>
            <person name="Stalker J."/>
            <person name="Stange-Thomann N."/>
            <person name="Stavropoulos S."/>
            <person name="Stone C."/>
            <person name="Strader C."/>
            <person name="Tesfaye S."/>
            <person name="Thomson T."/>
            <person name="Thoulutsang Y."/>
            <person name="Thoulutsang D."/>
            <person name="Topham K."/>
            <person name="Topping I."/>
            <person name="Tsamla T."/>
            <person name="Vassiliev H."/>
            <person name="Vo A."/>
            <person name="Wangchuk T."/>
            <person name="Wangdi T."/>
            <person name="Weiand M."/>
            <person name="Wilkinson J."/>
            <person name="Wilson A."/>
            <person name="Yadav S."/>
            <person name="Young G."/>
            <person name="Yu Q."/>
            <person name="Zembek L."/>
            <person name="Zhong D."/>
            <person name="Zimmer A."/>
            <person name="Zwirko Z."/>
            <person name="Jaffe D.B."/>
            <person name="Alvarez P."/>
            <person name="Brockman W."/>
            <person name="Butler J."/>
            <person name="Chin C."/>
            <person name="Gnerre S."/>
            <person name="Grabherr M."/>
            <person name="Kleber M."/>
            <person name="Mauceli E."/>
            <person name="MacCallum I."/>
        </authorList>
    </citation>
    <scope>NUCLEOTIDE SEQUENCE [LARGE SCALE GENOMIC DNA]</scope>
    <source>
        <strain evidence="3">MSH-3 / Tucson 14011-0111.49</strain>
    </source>
</reference>